<dbReference type="Proteomes" id="UP000731907">
    <property type="component" value="Unassembled WGS sequence"/>
</dbReference>
<evidence type="ECO:0000256" key="12">
    <source>
        <dbReference type="RuleBase" id="RU363101"/>
    </source>
</evidence>
<comment type="caution">
    <text evidence="13">The sequence shown here is derived from an EMBL/GenBank/DDBJ whole genome shotgun (WGS) entry which is preliminary data.</text>
</comment>
<evidence type="ECO:0000256" key="2">
    <source>
        <dbReference type="ARBA" id="ARBA00004377"/>
    </source>
</evidence>
<keyword evidence="14" id="KW-1185">Reference proteome</keyword>
<dbReference type="EMBL" id="JAAATX020000012">
    <property type="protein sequence ID" value="MBU9699483.1"/>
    <property type="molecule type" value="Genomic_DNA"/>
</dbReference>
<reference evidence="13 14" key="1">
    <citation type="submission" date="2021-06" db="EMBL/GenBank/DDBJ databases">
        <title>Rhodobacteraceae bacterium strain HSP-20.</title>
        <authorList>
            <person name="Chen W.-M."/>
        </authorList>
    </citation>
    <scope>NUCLEOTIDE SEQUENCE [LARGE SCALE GENOMIC DNA]</scope>
    <source>
        <strain evidence="13 14">HSP-20</strain>
    </source>
</reference>
<evidence type="ECO:0000256" key="3">
    <source>
        <dbReference type="ARBA" id="ARBA00008741"/>
    </source>
</evidence>
<keyword evidence="8 12" id="KW-0812">Transmembrane</keyword>
<evidence type="ECO:0000256" key="10">
    <source>
        <dbReference type="ARBA" id="ARBA00022989"/>
    </source>
</evidence>
<evidence type="ECO:0000256" key="9">
    <source>
        <dbReference type="ARBA" id="ARBA00022748"/>
    </source>
</evidence>
<evidence type="ECO:0000313" key="14">
    <source>
        <dbReference type="Proteomes" id="UP000731907"/>
    </source>
</evidence>
<feature type="transmembrane region" description="Helical" evidence="12">
    <location>
        <begin position="12"/>
        <end position="32"/>
    </location>
</feature>
<evidence type="ECO:0000313" key="13">
    <source>
        <dbReference type="EMBL" id="MBU9699483.1"/>
    </source>
</evidence>
<accession>A0ABS6J7C9</accession>
<dbReference type="NCBIfam" id="TIGR03141">
    <property type="entry name" value="cytochro_ccmD"/>
    <property type="match status" value="1"/>
</dbReference>
<evidence type="ECO:0000256" key="5">
    <source>
        <dbReference type="ARBA" id="ARBA00022448"/>
    </source>
</evidence>
<dbReference type="Pfam" id="PF04995">
    <property type="entry name" value="CcmD"/>
    <property type="match status" value="1"/>
</dbReference>
<comment type="function">
    <text evidence="1 12">Required for the export of heme to the periplasm for the biogenesis of c-type cytochromes.</text>
</comment>
<comment type="subcellular location">
    <subcellularLocation>
        <location evidence="2 12">Cell inner membrane</location>
        <topology evidence="2 12">Single-pass membrane protein</topology>
    </subcellularLocation>
</comment>
<evidence type="ECO:0000256" key="11">
    <source>
        <dbReference type="ARBA" id="ARBA00023136"/>
    </source>
</evidence>
<keyword evidence="5 12" id="KW-0813">Transport</keyword>
<keyword evidence="7 12" id="KW-0997">Cell inner membrane</keyword>
<keyword evidence="10 12" id="KW-1133">Transmembrane helix</keyword>
<evidence type="ECO:0000256" key="7">
    <source>
        <dbReference type="ARBA" id="ARBA00022519"/>
    </source>
</evidence>
<name>A0ABS6J7C9_9RHOB</name>
<protein>
    <recommendedName>
        <fullName evidence="4 12">Heme exporter protein D</fullName>
    </recommendedName>
</protein>
<organism evidence="13 14">
    <name type="scientific">Paragemmobacter amnigenus</name>
    <dbReference type="NCBI Taxonomy" id="2852097"/>
    <lineage>
        <taxon>Bacteria</taxon>
        <taxon>Pseudomonadati</taxon>
        <taxon>Pseudomonadota</taxon>
        <taxon>Alphaproteobacteria</taxon>
        <taxon>Rhodobacterales</taxon>
        <taxon>Paracoccaceae</taxon>
        <taxon>Paragemmobacter</taxon>
    </lineage>
</organism>
<gene>
    <name evidence="13" type="primary">ccmD</name>
    <name evidence="13" type="ORF">GU927_016680</name>
</gene>
<evidence type="ECO:0000256" key="8">
    <source>
        <dbReference type="ARBA" id="ARBA00022692"/>
    </source>
</evidence>
<sequence>MMPDLGKYAFAVLASYGASLGLLMAVVALSVWQGRRVKRQLAEIEARAGERADG</sequence>
<evidence type="ECO:0000256" key="4">
    <source>
        <dbReference type="ARBA" id="ARBA00016461"/>
    </source>
</evidence>
<evidence type="ECO:0000256" key="6">
    <source>
        <dbReference type="ARBA" id="ARBA00022475"/>
    </source>
</evidence>
<dbReference type="RefSeq" id="WP_161763591.1">
    <property type="nucleotide sequence ID" value="NZ_JAAATX020000012.1"/>
</dbReference>
<keyword evidence="6 12" id="KW-1003">Cell membrane</keyword>
<keyword evidence="9 12" id="KW-0201">Cytochrome c-type biogenesis</keyword>
<proteinExistence type="inferred from homology"/>
<dbReference type="InterPro" id="IPR007078">
    <property type="entry name" value="Haem_export_protD_CcmD"/>
</dbReference>
<evidence type="ECO:0000256" key="1">
    <source>
        <dbReference type="ARBA" id="ARBA00002442"/>
    </source>
</evidence>
<comment type="similarity">
    <text evidence="3 12">Belongs to the CcmD/CycX/HelD family.</text>
</comment>
<keyword evidence="11 12" id="KW-0472">Membrane</keyword>